<dbReference type="Proteomes" id="UP000001745">
    <property type="component" value="Unassembled WGS sequence"/>
</dbReference>
<dbReference type="STRING" id="441959.B8MMG2"/>
<evidence type="ECO:0000256" key="2">
    <source>
        <dbReference type="SAM" id="MobiDB-lite"/>
    </source>
</evidence>
<dbReference type="AlphaFoldDB" id="B8MMG2"/>
<keyword evidence="4" id="KW-1185">Reference proteome</keyword>
<accession>B8MMG2</accession>
<feature type="coiled-coil region" evidence="1">
    <location>
        <begin position="280"/>
        <end position="333"/>
    </location>
</feature>
<reference evidence="4" key="1">
    <citation type="journal article" date="2015" name="Genome Announc.">
        <title>Genome sequence of the AIDS-associated pathogen Penicillium marneffei (ATCC18224) and its near taxonomic relative Talaromyces stipitatus (ATCC10500).</title>
        <authorList>
            <person name="Nierman W.C."/>
            <person name="Fedorova-Abrams N.D."/>
            <person name="Andrianopoulos A."/>
        </authorList>
    </citation>
    <scope>NUCLEOTIDE SEQUENCE [LARGE SCALE GENOMIC DNA]</scope>
    <source>
        <strain evidence="4">ATCC 10500 / CBS 375.48 / QM 6759 / NRRL 1006</strain>
    </source>
</reference>
<feature type="region of interest" description="Disordered" evidence="2">
    <location>
        <begin position="507"/>
        <end position="539"/>
    </location>
</feature>
<dbReference type="InParanoid" id="B8MMG2"/>
<feature type="region of interest" description="Disordered" evidence="2">
    <location>
        <begin position="370"/>
        <end position="398"/>
    </location>
</feature>
<dbReference type="VEuPathDB" id="FungiDB:TSTA_099660"/>
<evidence type="ECO:0000256" key="1">
    <source>
        <dbReference type="SAM" id="Coils"/>
    </source>
</evidence>
<dbReference type="PhylomeDB" id="B8MMG2"/>
<dbReference type="eggNOG" id="ENOG502SNAC">
    <property type="taxonomic scope" value="Eukaryota"/>
</dbReference>
<dbReference type="RefSeq" id="XP_002485954.1">
    <property type="nucleotide sequence ID" value="XM_002485909.1"/>
</dbReference>
<feature type="compositionally biased region" description="Low complexity" evidence="2">
    <location>
        <begin position="163"/>
        <end position="185"/>
    </location>
</feature>
<dbReference type="OMA" id="HYETRDS"/>
<evidence type="ECO:0000313" key="3">
    <source>
        <dbReference type="EMBL" id="EED13716.1"/>
    </source>
</evidence>
<proteinExistence type="predicted"/>
<feature type="compositionally biased region" description="Polar residues" evidence="2">
    <location>
        <begin position="83"/>
        <end position="92"/>
    </location>
</feature>
<protein>
    <submittedName>
        <fullName evidence="3">Uncharacterized protein</fullName>
    </submittedName>
</protein>
<evidence type="ECO:0000313" key="4">
    <source>
        <dbReference type="Proteomes" id="UP000001745"/>
    </source>
</evidence>
<feature type="compositionally biased region" description="Polar residues" evidence="2">
    <location>
        <begin position="130"/>
        <end position="146"/>
    </location>
</feature>
<feature type="region of interest" description="Disordered" evidence="2">
    <location>
        <begin position="74"/>
        <end position="93"/>
    </location>
</feature>
<feature type="coiled-coil region" evidence="1">
    <location>
        <begin position="435"/>
        <end position="484"/>
    </location>
</feature>
<gene>
    <name evidence="3" type="ORF">TSTA_099660</name>
</gene>
<dbReference type="OrthoDB" id="9977870at2759"/>
<feature type="region of interest" description="Disordered" evidence="2">
    <location>
        <begin position="121"/>
        <end position="227"/>
    </location>
</feature>
<dbReference type="GeneID" id="8105409"/>
<name>B8MMG2_TALSN</name>
<dbReference type="HOGENOM" id="CLU_507247_0_0_1"/>
<sequence length="560" mass="63184">MATRRTTSMSLSSTDESRYRKEVLRLEEAETEDNIEERLVAEASELGLKIPDIQIAASLAATINAGILDLTIPAPPSASSSSTTGLTRNRPSFTHPRSFADLVRSSVASIDQLAGSLSETTISDRDHSGSIPSIDSLSTRPTSISSCDVRLLPPQSAPHERPSYSQSPQQISSPSSPTSTNTSISAFRLSDRKRSSFISAIGRPFRKRRTPSSVNLPPNAHISLKKNSGGRANTVIVETNPVKTVETERPEKSQGQGTLQVEVPVFDEAAIKRTKEDGQLKRLLEKHKAERARFVQFRNELLDSLKTAHLAVIAEKRLSNDRIEEEKKEWNTDFLARMEERQLSVEIDQIKEFERSKRNSQTRIKYMEGYVNTSSPPQSPRLSGAGSGAFESNSNVAQQQTLRMVTRRQKEQLAQEYLDRDSMDRLHEARIKVLRERQEQQLQETTTRLERELDTLISKNAEAVAELERDHQRAEQEMLQVLDAKKNQIRRRWNIEEAILRKKLEDQTGLPYGPLPNVSFSVPDDDDENDGDASYRNNNDREFLELEIPLLENPFARKDS</sequence>
<dbReference type="EMBL" id="EQ962658">
    <property type="protein sequence ID" value="EED13716.1"/>
    <property type="molecule type" value="Genomic_DNA"/>
</dbReference>
<keyword evidence="1" id="KW-0175">Coiled coil</keyword>
<organism evidence="3 4">
    <name type="scientific">Talaromyces stipitatus (strain ATCC 10500 / CBS 375.48 / QM 6759 / NRRL 1006)</name>
    <name type="common">Penicillium stipitatum</name>
    <dbReference type="NCBI Taxonomy" id="441959"/>
    <lineage>
        <taxon>Eukaryota</taxon>
        <taxon>Fungi</taxon>
        <taxon>Dikarya</taxon>
        <taxon>Ascomycota</taxon>
        <taxon>Pezizomycotina</taxon>
        <taxon>Eurotiomycetes</taxon>
        <taxon>Eurotiomycetidae</taxon>
        <taxon>Eurotiales</taxon>
        <taxon>Trichocomaceae</taxon>
        <taxon>Talaromyces</taxon>
        <taxon>Talaromyces sect. Talaromyces</taxon>
    </lineage>
</organism>